<feature type="region of interest" description="Disordered" evidence="1">
    <location>
        <begin position="1"/>
        <end position="25"/>
    </location>
</feature>
<accession>A0AAV4VRC9</accession>
<evidence type="ECO:0000313" key="3">
    <source>
        <dbReference type="Proteomes" id="UP001054837"/>
    </source>
</evidence>
<reference evidence="2 3" key="1">
    <citation type="submission" date="2021-06" db="EMBL/GenBank/DDBJ databases">
        <title>Caerostris darwini draft genome.</title>
        <authorList>
            <person name="Kono N."/>
            <person name="Arakawa K."/>
        </authorList>
    </citation>
    <scope>NUCLEOTIDE SEQUENCE [LARGE SCALE GENOMIC DNA]</scope>
</reference>
<dbReference type="Proteomes" id="UP001054837">
    <property type="component" value="Unassembled WGS sequence"/>
</dbReference>
<comment type="caution">
    <text evidence="2">The sequence shown here is derived from an EMBL/GenBank/DDBJ whole genome shotgun (WGS) entry which is preliminary data.</text>
</comment>
<keyword evidence="3" id="KW-1185">Reference proteome</keyword>
<proteinExistence type="predicted"/>
<dbReference type="EMBL" id="BPLQ01013525">
    <property type="protein sequence ID" value="GIY72822.1"/>
    <property type="molecule type" value="Genomic_DNA"/>
</dbReference>
<sequence>MPNTKECSTDAGASHPMQTRSDSVGYSLSSSPFIYDPASGKSIPGKMNRTAIYRKSLQLLLGFGESEETTTVLKRFHSVYTDL</sequence>
<protein>
    <submittedName>
        <fullName evidence="2">Uncharacterized protein</fullName>
    </submittedName>
</protein>
<name>A0AAV4VRC9_9ARAC</name>
<evidence type="ECO:0000313" key="2">
    <source>
        <dbReference type="EMBL" id="GIY72822.1"/>
    </source>
</evidence>
<feature type="compositionally biased region" description="Polar residues" evidence="1">
    <location>
        <begin position="16"/>
        <end position="25"/>
    </location>
</feature>
<evidence type="ECO:0000256" key="1">
    <source>
        <dbReference type="SAM" id="MobiDB-lite"/>
    </source>
</evidence>
<gene>
    <name evidence="2" type="ORF">CDAR_99641</name>
</gene>
<dbReference type="AlphaFoldDB" id="A0AAV4VRC9"/>
<organism evidence="2 3">
    <name type="scientific">Caerostris darwini</name>
    <dbReference type="NCBI Taxonomy" id="1538125"/>
    <lineage>
        <taxon>Eukaryota</taxon>
        <taxon>Metazoa</taxon>
        <taxon>Ecdysozoa</taxon>
        <taxon>Arthropoda</taxon>
        <taxon>Chelicerata</taxon>
        <taxon>Arachnida</taxon>
        <taxon>Araneae</taxon>
        <taxon>Araneomorphae</taxon>
        <taxon>Entelegynae</taxon>
        <taxon>Araneoidea</taxon>
        <taxon>Araneidae</taxon>
        <taxon>Caerostris</taxon>
    </lineage>
</organism>